<keyword evidence="9" id="KW-0418">Kinase</keyword>
<dbReference type="Pfam" id="PF19312">
    <property type="entry name" value="NtrY_N"/>
    <property type="match status" value="1"/>
</dbReference>
<sequence>MPGRLKRYRIVVTLLVLVVAMIGIRIFDASMLKVEHGVTPKVIIVALSTLTLLSLFALTVMVFNSLIKLYAERKRRRVGYRFKTKLVIIFVGITLVPSAMLFVIASGLITNYIDKWFTPFINKPIDDAFVLATSFYDMVRQNTLIDAIAMSEGVRPVGRYHVERIKQTTDETSEVIKNAFAGISGTEVVSSNSGDTIRAAVPIRTDGPITDVLIVSTKLPVEITNKVEDIQYAYKNYGALKAYKLPLKANFLIILGFITLLVVSIALWIAMRISRGITEPIQNLVRATTMVSQGNFDTVVDPSGDGEIGRLILSFNGMIEKIKTAELSLHNAYIESDRRRLCMESIINNINSGVIFLDDRSRVLTINGAAVSILSVRAEDVINRPYTELLKNIYSDEFHLFIKGINLHNFQSVREQMKVSINGRAMVLRIFIIQLKDEARNSLGTMVVFDDLTDLIQAEKALAWQDVAKRLTHEIKNPLTPIKLSAERLLKRWKN</sequence>
<keyword evidence="12" id="KW-0902">Two-component regulatory system</keyword>
<evidence type="ECO:0000256" key="5">
    <source>
        <dbReference type="ARBA" id="ARBA00022553"/>
    </source>
</evidence>
<evidence type="ECO:0000256" key="14">
    <source>
        <dbReference type="SAM" id="Phobius"/>
    </source>
</evidence>
<evidence type="ECO:0000256" key="4">
    <source>
        <dbReference type="ARBA" id="ARBA00022475"/>
    </source>
</evidence>
<dbReference type="SMART" id="SM00304">
    <property type="entry name" value="HAMP"/>
    <property type="match status" value="1"/>
</dbReference>
<keyword evidence="13 14" id="KW-0472">Membrane</keyword>
<name>A0ABS6S2Y6_9BACT</name>
<evidence type="ECO:0000313" key="17">
    <source>
        <dbReference type="EMBL" id="MBV6342759.1"/>
    </source>
</evidence>
<dbReference type="PANTHER" id="PTHR45528">
    <property type="entry name" value="SENSOR HISTIDINE KINASE CPXA"/>
    <property type="match status" value="1"/>
</dbReference>
<evidence type="ECO:0000256" key="12">
    <source>
        <dbReference type="ARBA" id="ARBA00023012"/>
    </source>
</evidence>
<dbReference type="InterPro" id="IPR050398">
    <property type="entry name" value="HssS/ArlS-like"/>
</dbReference>
<feature type="transmembrane region" description="Helical" evidence="14">
    <location>
        <begin position="7"/>
        <end position="27"/>
    </location>
</feature>
<reference evidence="17 18" key="1">
    <citation type="journal article" date="2020" name="J Geophys Res Biogeosci">
        <title>Magnetotaxis as an Adaptation to Enable Bacterial Shuttling of Microbial Sulfur and Sulfur Cycling Across Aquatic Oxic#Anoxic Interfaces.</title>
        <authorList>
            <person name="Li J."/>
            <person name="Liu P."/>
            <person name="Wang J."/>
            <person name="Roberts A.P."/>
            <person name="Pan Y."/>
        </authorList>
    </citation>
    <scope>NUCLEOTIDE SEQUENCE [LARGE SCALE GENOMIC DNA]</scope>
    <source>
        <strain evidence="17 18">MYR-1_YQ</strain>
    </source>
</reference>
<dbReference type="CDD" id="cd06225">
    <property type="entry name" value="HAMP"/>
    <property type="match status" value="1"/>
</dbReference>
<dbReference type="InterPro" id="IPR013767">
    <property type="entry name" value="PAS_fold"/>
</dbReference>
<evidence type="ECO:0000256" key="10">
    <source>
        <dbReference type="ARBA" id="ARBA00022840"/>
    </source>
</evidence>
<dbReference type="Pfam" id="PF00672">
    <property type="entry name" value="HAMP"/>
    <property type="match status" value="1"/>
</dbReference>
<dbReference type="Proteomes" id="UP001196980">
    <property type="component" value="Unassembled WGS sequence"/>
</dbReference>
<evidence type="ECO:0000259" key="16">
    <source>
        <dbReference type="PROSITE" id="PS50885"/>
    </source>
</evidence>
<dbReference type="RefSeq" id="WP_218253373.1">
    <property type="nucleotide sequence ID" value="NZ_JABXWD010000335.1"/>
</dbReference>
<dbReference type="Pfam" id="PF00989">
    <property type="entry name" value="PAS"/>
    <property type="match status" value="1"/>
</dbReference>
<dbReference type="PANTHER" id="PTHR45528:SF9">
    <property type="entry name" value="SENSOR HISTIDINE KINASE YBDK"/>
    <property type="match status" value="1"/>
</dbReference>
<feature type="transmembrane region" description="Helical" evidence="14">
    <location>
        <begin position="86"/>
        <end position="109"/>
    </location>
</feature>
<evidence type="ECO:0000256" key="7">
    <source>
        <dbReference type="ARBA" id="ARBA00022692"/>
    </source>
</evidence>
<dbReference type="NCBIfam" id="TIGR00229">
    <property type="entry name" value="sensory_box"/>
    <property type="match status" value="1"/>
</dbReference>
<evidence type="ECO:0000256" key="1">
    <source>
        <dbReference type="ARBA" id="ARBA00000085"/>
    </source>
</evidence>
<dbReference type="InterPro" id="IPR000014">
    <property type="entry name" value="PAS"/>
</dbReference>
<evidence type="ECO:0000256" key="11">
    <source>
        <dbReference type="ARBA" id="ARBA00022989"/>
    </source>
</evidence>
<keyword evidence="6" id="KW-0808">Transferase</keyword>
<gene>
    <name evidence="17" type="ORF">HWQ67_14325</name>
</gene>
<organism evidence="17 18">
    <name type="scientific">Candidatus Magnetobacterium casense</name>
    <dbReference type="NCBI Taxonomy" id="1455061"/>
    <lineage>
        <taxon>Bacteria</taxon>
        <taxon>Pseudomonadati</taxon>
        <taxon>Nitrospirota</taxon>
        <taxon>Thermodesulfovibrionia</taxon>
        <taxon>Thermodesulfovibrionales</taxon>
        <taxon>Candidatus Magnetobacteriaceae</taxon>
        <taxon>Candidatus Magnetobacterium</taxon>
    </lineage>
</organism>
<dbReference type="PROSITE" id="PS50885">
    <property type="entry name" value="HAMP"/>
    <property type="match status" value="1"/>
</dbReference>
<dbReference type="PROSITE" id="PS50112">
    <property type="entry name" value="PAS"/>
    <property type="match status" value="1"/>
</dbReference>
<dbReference type="InterPro" id="IPR003660">
    <property type="entry name" value="HAMP_dom"/>
</dbReference>
<dbReference type="InterPro" id="IPR045671">
    <property type="entry name" value="NtrY-like_N"/>
</dbReference>
<keyword evidence="4" id="KW-1003">Cell membrane</keyword>
<keyword evidence="7 14" id="KW-0812">Transmembrane</keyword>
<evidence type="ECO:0000256" key="2">
    <source>
        <dbReference type="ARBA" id="ARBA00004651"/>
    </source>
</evidence>
<evidence type="ECO:0000313" key="18">
    <source>
        <dbReference type="Proteomes" id="UP001196980"/>
    </source>
</evidence>
<evidence type="ECO:0000259" key="15">
    <source>
        <dbReference type="PROSITE" id="PS50112"/>
    </source>
</evidence>
<protein>
    <recommendedName>
        <fullName evidence="3">histidine kinase</fullName>
        <ecNumber evidence="3">2.7.13.3</ecNumber>
    </recommendedName>
</protein>
<feature type="non-terminal residue" evidence="17">
    <location>
        <position position="495"/>
    </location>
</feature>
<accession>A0ABS6S2Y6</accession>
<keyword evidence="18" id="KW-1185">Reference proteome</keyword>
<keyword evidence="11 14" id="KW-1133">Transmembrane helix</keyword>
<evidence type="ECO:0000256" key="9">
    <source>
        <dbReference type="ARBA" id="ARBA00022777"/>
    </source>
</evidence>
<keyword evidence="8" id="KW-0547">Nucleotide-binding</keyword>
<dbReference type="EMBL" id="JABXWD010000335">
    <property type="protein sequence ID" value="MBV6342759.1"/>
    <property type="molecule type" value="Genomic_DNA"/>
</dbReference>
<evidence type="ECO:0000256" key="6">
    <source>
        <dbReference type="ARBA" id="ARBA00022679"/>
    </source>
</evidence>
<keyword evidence="5" id="KW-0597">Phosphoprotein</keyword>
<feature type="transmembrane region" description="Helical" evidence="14">
    <location>
        <begin position="42"/>
        <end position="66"/>
    </location>
</feature>
<feature type="transmembrane region" description="Helical" evidence="14">
    <location>
        <begin position="251"/>
        <end position="271"/>
    </location>
</feature>
<evidence type="ECO:0000256" key="3">
    <source>
        <dbReference type="ARBA" id="ARBA00012438"/>
    </source>
</evidence>
<comment type="subcellular location">
    <subcellularLocation>
        <location evidence="2">Cell membrane</location>
        <topology evidence="2">Multi-pass membrane protein</topology>
    </subcellularLocation>
</comment>
<comment type="caution">
    <text evidence="17">The sequence shown here is derived from an EMBL/GenBank/DDBJ whole genome shotgun (WGS) entry which is preliminary data.</text>
</comment>
<proteinExistence type="predicted"/>
<keyword evidence="10" id="KW-0067">ATP-binding</keyword>
<dbReference type="CDD" id="cd00130">
    <property type="entry name" value="PAS"/>
    <property type="match status" value="1"/>
</dbReference>
<evidence type="ECO:0000256" key="13">
    <source>
        <dbReference type="ARBA" id="ARBA00023136"/>
    </source>
</evidence>
<comment type="catalytic activity">
    <reaction evidence="1">
        <text>ATP + protein L-histidine = ADP + protein N-phospho-L-histidine.</text>
        <dbReference type="EC" id="2.7.13.3"/>
    </reaction>
</comment>
<evidence type="ECO:0000256" key="8">
    <source>
        <dbReference type="ARBA" id="ARBA00022741"/>
    </source>
</evidence>
<dbReference type="EC" id="2.7.13.3" evidence="3"/>
<feature type="domain" description="PAS" evidence="15">
    <location>
        <begin position="339"/>
        <end position="397"/>
    </location>
</feature>
<feature type="domain" description="HAMP" evidence="16">
    <location>
        <begin position="275"/>
        <end position="327"/>
    </location>
</feature>